<dbReference type="SUPFAM" id="SSF55961">
    <property type="entry name" value="Bet v1-like"/>
    <property type="match status" value="1"/>
</dbReference>
<dbReference type="Proteomes" id="UP000831787">
    <property type="component" value="Chromosome"/>
</dbReference>
<dbReference type="CDD" id="cd07814">
    <property type="entry name" value="SRPBCC_CalC_Aha1-like"/>
    <property type="match status" value="1"/>
</dbReference>
<evidence type="ECO:0000259" key="2">
    <source>
        <dbReference type="Pfam" id="PF08327"/>
    </source>
</evidence>
<evidence type="ECO:0000256" key="1">
    <source>
        <dbReference type="ARBA" id="ARBA00006817"/>
    </source>
</evidence>
<dbReference type="InterPro" id="IPR013538">
    <property type="entry name" value="ASHA1/2-like_C"/>
</dbReference>
<dbReference type="Pfam" id="PF08327">
    <property type="entry name" value="AHSA1"/>
    <property type="match status" value="1"/>
</dbReference>
<name>A0ABY4EW37_9BACI</name>
<reference evidence="3 4" key="1">
    <citation type="submission" date="2022-04" db="EMBL/GenBank/DDBJ databases">
        <title>Halobacillus sp. isolated from saltern.</title>
        <authorList>
            <person name="Won M."/>
            <person name="Lee C.-M."/>
            <person name="Woen H.-Y."/>
            <person name="Kwon S.-W."/>
        </authorList>
    </citation>
    <scope>NUCLEOTIDE SEQUENCE [LARGE SCALE GENOMIC DNA]</scope>
    <source>
        <strain evidence="3 4">SSBR10-3</strain>
    </source>
</reference>
<feature type="domain" description="Activator of Hsp90 ATPase homologue 1/2-like C-terminal" evidence="2">
    <location>
        <begin position="16"/>
        <end position="139"/>
    </location>
</feature>
<comment type="similarity">
    <text evidence="1">Belongs to the AHA1 family.</text>
</comment>
<evidence type="ECO:0000313" key="3">
    <source>
        <dbReference type="EMBL" id="UOQ46376.1"/>
    </source>
</evidence>
<dbReference type="EMBL" id="CP095073">
    <property type="protein sequence ID" value="UOQ46376.1"/>
    <property type="molecule type" value="Genomic_DNA"/>
</dbReference>
<keyword evidence="4" id="KW-1185">Reference proteome</keyword>
<accession>A0ABY4EW37</accession>
<proteinExistence type="inferred from homology"/>
<dbReference type="InterPro" id="IPR023393">
    <property type="entry name" value="START-like_dom_sf"/>
</dbReference>
<gene>
    <name evidence="3" type="ORF">MUN89_03085</name>
</gene>
<sequence>MMSQNVQEIRKQAVFNAPIKKVWKAVATAEGIESWFMPNDFQPVEGHEFVIESQYETSRCKVLKVDEPHEVSFTWGEQGWVVTFTLKEVDGKTEFTLVHSGWGDPDELMRPTTRTQQDVRDTMNGGWEKLVDRALRKAVEN</sequence>
<organism evidence="3 4">
    <name type="scientific">Halobacillus salinarum</name>
    <dbReference type="NCBI Taxonomy" id="2932257"/>
    <lineage>
        <taxon>Bacteria</taxon>
        <taxon>Bacillati</taxon>
        <taxon>Bacillota</taxon>
        <taxon>Bacilli</taxon>
        <taxon>Bacillales</taxon>
        <taxon>Bacillaceae</taxon>
        <taxon>Halobacillus</taxon>
    </lineage>
</organism>
<evidence type="ECO:0000313" key="4">
    <source>
        <dbReference type="Proteomes" id="UP000831787"/>
    </source>
</evidence>
<dbReference type="Gene3D" id="3.30.530.20">
    <property type="match status" value="1"/>
</dbReference>
<protein>
    <submittedName>
        <fullName evidence="3">SRPBCC domain-containing protein</fullName>
    </submittedName>
</protein>
<dbReference type="RefSeq" id="WP_244713554.1">
    <property type="nucleotide sequence ID" value="NZ_CP095073.1"/>
</dbReference>